<proteinExistence type="predicted"/>
<dbReference type="Gene3D" id="1.10.10.10">
    <property type="entry name" value="Winged helix-like DNA-binding domain superfamily/Winged helix DNA-binding domain"/>
    <property type="match status" value="1"/>
</dbReference>
<dbReference type="PROSITE" id="PS50110">
    <property type="entry name" value="RESPONSE_REGULATORY"/>
    <property type="match status" value="1"/>
</dbReference>
<dbReference type="InterPro" id="IPR011006">
    <property type="entry name" value="CheY-like_superfamily"/>
</dbReference>
<dbReference type="CDD" id="cd17620">
    <property type="entry name" value="REC_OmpR_KdpE-like"/>
    <property type="match status" value="1"/>
</dbReference>
<dbReference type="Pfam" id="PF00486">
    <property type="entry name" value="Trans_reg_C"/>
    <property type="match status" value="1"/>
</dbReference>
<name>A0ABR8SDB5_9BURK</name>
<evidence type="ECO:0000256" key="2">
    <source>
        <dbReference type="PROSITE-ProRule" id="PRU00169"/>
    </source>
</evidence>
<dbReference type="InterPro" id="IPR001867">
    <property type="entry name" value="OmpR/PhoB-type_DNA-bd"/>
</dbReference>
<keyword evidence="2" id="KW-0597">Phosphoprotein</keyword>
<keyword evidence="7" id="KW-1185">Reference proteome</keyword>
<dbReference type="SUPFAM" id="SSF52172">
    <property type="entry name" value="CheY-like"/>
    <property type="match status" value="1"/>
</dbReference>
<evidence type="ECO:0000313" key="6">
    <source>
        <dbReference type="EMBL" id="MBD7961440.1"/>
    </source>
</evidence>
<dbReference type="PANTHER" id="PTHR48111">
    <property type="entry name" value="REGULATOR OF RPOS"/>
    <property type="match status" value="1"/>
</dbReference>
<comment type="caution">
    <text evidence="6">The sequence shown here is derived from an EMBL/GenBank/DDBJ whole genome shotgun (WGS) entry which is preliminary data.</text>
</comment>
<sequence length="236" mass="26481">MNSSTPRILLIEDDASIRRFVRLALEDEGWQVFEAETAKRGLIEAASRQPDAVVLDLGLPDADGKSVITELRRWSQLPLLVLSARDHEGEKVAALDAGADDYLSKPFGVPELLARLRAMLRRRQLVGTAGVSSTQIAFGAVTVDLATHEVRRGQEDVHLTPIEFRLLAALIAGQGRVLTHRQLLLQVWGPEYLDRPHYLRVHMANLRQKIEQNAAQPQYLMTELQVGYRLNLKPEK</sequence>
<keyword evidence="1 3" id="KW-0238">DNA-binding</keyword>
<dbReference type="SUPFAM" id="SSF46894">
    <property type="entry name" value="C-terminal effector domain of the bipartite response regulators"/>
    <property type="match status" value="1"/>
</dbReference>
<evidence type="ECO:0000259" key="5">
    <source>
        <dbReference type="PROSITE" id="PS51755"/>
    </source>
</evidence>
<dbReference type="Proteomes" id="UP000634919">
    <property type="component" value="Unassembled WGS sequence"/>
</dbReference>
<feature type="domain" description="Response regulatory" evidence="4">
    <location>
        <begin position="7"/>
        <end position="120"/>
    </location>
</feature>
<dbReference type="SMART" id="SM00862">
    <property type="entry name" value="Trans_reg_C"/>
    <property type="match status" value="1"/>
</dbReference>
<dbReference type="PROSITE" id="PS51755">
    <property type="entry name" value="OMPR_PHOB"/>
    <property type="match status" value="1"/>
</dbReference>
<feature type="modified residue" description="4-aspartylphosphate" evidence="2">
    <location>
        <position position="56"/>
    </location>
</feature>
<dbReference type="CDD" id="cd00383">
    <property type="entry name" value="trans_reg_C"/>
    <property type="match status" value="1"/>
</dbReference>
<dbReference type="SMART" id="SM00448">
    <property type="entry name" value="REC"/>
    <property type="match status" value="1"/>
</dbReference>
<feature type="domain" description="OmpR/PhoB-type" evidence="5">
    <location>
        <begin position="133"/>
        <end position="232"/>
    </location>
</feature>
<feature type="DNA-binding region" description="OmpR/PhoB-type" evidence="3">
    <location>
        <begin position="133"/>
        <end position="232"/>
    </location>
</feature>
<gene>
    <name evidence="6" type="ORF">H9646_13230</name>
</gene>
<accession>A0ABR8SDB5</accession>
<dbReference type="InterPro" id="IPR016032">
    <property type="entry name" value="Sig_transdc_resp-reg_C-effctor"/>
</dbReference>
<dbReference type="RefSeq" id="WP_191723838.1">
    <property type="nucleotide sequence ID" value="NZ_JACSQK010000006.1"/>
</dbReference>
<evidence type="ECO:0000259" key="4">
    <source>
        <dbReference type="PROSITE" id="PS50110"/>
    </source>
</evidence>
<evidence type="ECO:0000256" key="1">
    <source>
        <dbReference type="ARBA" id="ARBA00023125"/>
    </source>
</evidence>
<dbReference type="Gene3D" id="6.10.250.690">
    <property type="match status" value="1"/>
</dbReference>
<reference evidence="6 7" key="1">
    <citation type="submission" date="2020-08" db="EMBL/GenBank/DDBJ databases">
        <title>A Genomic Blueprint of the Chicken Gut Microbiome.</title>
        <authorList>
            <person name="Gilroy R."/>
            <person name="Ravi A."/>
            <person name="Getino M."/>
            <person name="Pursley I."/>
            <person name="Horton D.L."/>
            <person name="Alikhan N.-F."/>
            <person name="Baker D."/>
            <person name="Gharbi K."/>
            <person name="Hall N."/>
            <person name="Watson M."/>
            <person name="Adriaenssens E.M."/>
            <person name="Foster-Nyarko E."/>
            <person name="Jarju S."/>
            <person name="Secka A."/>
            <person name="Antonio M."/>
            <person name="Oren A."/>
            <person name="Chaudhuri R."/>
            <person name="La Ragione R.M."/>
            <person name="Hildebrand F."/>
            <person name="Pallen M.J."/>
        </authorList>
    </citation>
    <scope>NUCLEOTIDE SEQUENCE [LARGE SCALE GENOMIC DNA]</scope>
    <source>
        <strain evidence="6 7">Sa2CVA6</strain>
    </source>
</reference>
<evidence type="ECO:0000256" key="3">
    <source>
        <dbReference type="PROSITE-ProRule" id="PRU01091"/>
    </source>
</evidence>
<dbReference type="PANTHER" id="PTHR48111:SF50">
    <property type="entry name" value="KDP OPERON TRANSCRIPTIONAL REGULATORY PROTEIN KDPE"/>
    <property type="match status" value="1"/>
</dbReference>
<organism evidence="6 7">
    <name type="scientific">Comamonas avium</name>
    <dbReference type="NCBI Taxonomy" id="2762231"/>
    <lineage>
        <taxon>Bacteria</taxon>
        <taxon>Pseudomonadati</taxon>
        <taxon>Pseudomonadota</taxon>
        <taxon>Betaproteobacteria</taxon>
        <taxon>Burkholderiales</taxon>
        <taxon>Comamonadaceae</taxon>
        <taxon>Comamonas</taxon>
    </lineage>
</organism>
<dbReference type="Gene3D" id="3.40.50.2300">
    <property type="match status" value="1"/>
</dbReference>
<dbReference type="InterPro" id="IPR036388">
    <property type="entry name" value="WH-like_DNA-bd_sf"/>
</dbReference>
<dbReference type="Pfam" id="PF00072">
    <property type="entry name" value="Response_reg"/>
    <property type="match status" value="1"/>
</dbReference>
<protein>
    <submittedName>
        <fullName evidence="6">Response regulator</fullName>
    </submittedName>
</protein>
<dbReference type="InterPro" id="IPR001789">
    <property type="entry name" value="Sig_transdc_resp-reg_receiver"/>
</dbReference>
<dbReference type="EMBL" id="JACSQK010000006">
    <property type="protein sequence ID" value="MBD7961440.1"/>
    <property type="molecule type" value="Genomic_DNA"/>
</dbReference>
<evidence type="ECO:0000313" key="7">
    <source>
        <dbReference type="Proteomes" id="UP000634919"/>
    </source>
</evidence>
<dbReference type="InterPro" id="IPR039420">
    <property type="entry name" value="WalR-like"/>
</dbReference>